<protein>
    <submittedName>
        <fullName evidence="4">Rhs element Vgr protein</fullName>
    </submittedName>
</protein>
<gene>
    <name evidence="4" type="ORF">KYC_27593</name>
</gene>
<organism evidence="4 5">
    <name type="scientific">Achromobacter arsenitoxydans SY8</name>
    <dbReference type="NCBI Taxonomy" id="477184"/>
    <lineage>
        <taxon>Bacteria</taxon>
        <taxon>Pseudomonadati</taxon>
        <taxon>Pseudomonadota</taxon>
        <taxon>Betaproteobacteria</taxon>
        <taxon>Burkholderiales</taxon>
        <taxon>Alcaligenaceae</taxon>
        <taxon>Achromobacter</taxon>
    </lineage>
</organism>
<evidence type="ECO:0000313" key="4">
    <source>
        <dbReference type="EMBL" id="EHK63041.1"/>
    </source>
</evidence>
<keyword evidence="5" id="KW-1185">Reference proteome</keyword>
<sequence>GQGTSYRYEAELVPDDAEWRAEPLPRPRIDGPQNAIVVGPKNEEIYTDEYGRVRVQFPWDREGRNDEHSSCWIRVSQNIAGATWGHMAIPRIGQEVIVSYFDGDPDQPVITGRTYNRLQLPPYELPRHKTRMTIKTQTHKGEGYNEIRFEDEKDQEEIYVHAQKDQNIHVNHDETTFVGHDRSEQVEHDETIAIGHDRKETVGNDEQVTIGQDRRHDIGQDDFLTVGRNHTIQTGKDRTEEVGNHRRDKTVANHWVSVGGHQDYTVEGHAELQAGQAIRQRSQVIELQAGEVFCLRGPGGAIILDNDGIILSGTQIQFKGPMQVKSDGRGTPYAIDGRPNLGEESDFCLDCFLRAARRGGPVVPE</sequence>
<dbReference type="InterPro" id="IPR017847">
    <property type="entry name" value="T6SS_RhsGE_Vgr_subset"/>
</dbReference>
<dbReference type="Gene3D" id="2.40.50.230">
    <property type="entry name" value="Gp5 N-terminal domain"/>
    <property type="match status" value="1"/>
</dbReference>
<accession>H0FFE9</accession>
<comment type="similarity">
    <text evidence="1">Belongs to the VgrG protein family.</text>
</comment>
<dbReference type="Pfam" id="PF22178">
    <property type="entry name" value="Gp5_trimer_C"/>
    <property type="match status" value="1"/>
</dbReference>
<dbReference type="NCBIfam" id="TIGR01646">
    <property type="entry name" value="vgr_GE"/>
    <property type="match status" value="1"/>
</dbReference>
<dbReference type="PANTHER" id="PTHR32305">
    <property type="match status" value="1"/>
</dbReference>
<proteinExistence type="inferred from homology"/>
<dbReference type="InterPro" id="IPR050708">
    <property type="entry name" value="T6SS_VgrG/RHS"/>
</dbReference>
<feature type="domain" description="Gp5/Type VI secretion system Vgr protein OB-fold" evidence="2">
    <location>
        <begin position="47"/>
        <end position="115"/>
    </location>
</feature>
<evidence type="ECO:0000259" key="3">
    <source>
        <dbReference type="Pfam" id="PF22178"/>
    </source>
</evidence>
<dbReference type="SUPFAM" id="SSF69349">
    <property type="entry name" value="Phage fibre proteins"/>
    <property type="match status" value="1"/>
</dbReference>
<dbReference type="Pfam" id="PF04717">
    <property type="entry name" value="Phage_base_V"/>
    <property type="match status" value="1"/>
</dbReference>
<feature type="non-terminal residue" evidence="4">
    <location>
        <position position="1"/>
    </location>
</feature>
<evidence type="ECO:0000259" key="2">
    <source>
        <dbReference type="Pfam" id="PF04717"/>
    </source>
</evidence>
<dbReference type="EMBL" id="AGUF01000089">
    <property type="protein sequence ID" value="EHK63041.1"/>
    <property type="molecule type" value="Genomic_DNA"/>
</dbReference>
<dbReference type="InterPro" id="IPR006533">
    <property type="entry name" value="T6SS_Vgr_RhsGE"/>
</dbReference>
<dbReference type="PANTHER" id="PTHR32305:SF11">
    <property type="entry name" value="TYPE VI SECRETION SYSTEM SPIKE PROTEIN VGRG3"/>
    <property type="match status" value="1"/>
</dbReference>
<dbReference type="Proteomes" id="UP000003113">
    <property type="component" value="Unassembled WGS sequence"/>
</dbReference>
<dbReference type="OrthoDB" id="1907165at2"/>
<dbReference type="PATRIC" id="fig|477184.5.peg.5414"/>
<feature type="domain" description="Gp5/Type VI secretion system Vgr C-terminal trimerisation" evidence="3">
    <location>
        <begin position="132"/>
        <end position="238"/>
    </location>
</feature>
<dbReference type="NCBIfam" id="TIGR03361">
    <property type="entry name" value="VI_Rhs_Vgr"/>
    <property type="match status" value="1"/>
</dbReference>
<reference evidence="4 5" key="1">
    <citation type="journal article" date="2012" name="J. Bacteriol.">
        <title>Genome sequence of the highly efficient arsenite-oxidizing bacterium Achromobacter arsenitoxydans SY8.</title>
        <authorList>
            <person name="Li X."/>
            <person name="Hu Y."/>
            <person name="Gong J."/>
            <person name="Lin Y."/>
            <person name="Johnstone L."/>
            <person name="Rensing C."/>
            <person name="Wang G."/>
        </authorList>
    </citation>
    <scope>NUCLEOTIDE SEQUENCE [LARGE SCALE GENOMIC DNA]</scope>
    <source>
        <strain evidence="4 5">SY8</strain>
    </source>
</reference>
<dbReference type="InterPro" id="IPR037026">
    <property type="entry name" value="Vgr_OB-fold_dom_sf"/>
</dbReference>
<evidence type="ECO:0000313" key="5">
    <source>
        <dbReference type="Proteomes" id="UP000003113"/>
    </source>
</evidence>
<dbReference type="SUPFAM" id="SSF69255">
    <property type="entry name" value="gp5 N-terminal domain-like"/>
    <property type="match status" value="1"/>
</dbReference>
<name>H0FFE9_9BURK</name>
<dbReference type="AlphaFoldDB" id="H0FFE9"/>
<evidence type="ECO:0000256" key="1">
    <source>
        <dbReference type="ARBA" id="ARBA00005558"/>
    </source>
</evidence>
<dbReference type="InterPro" id="IPR006531">
    <property type="entry name" value="Gp5/Vgr_OB"/>
</dbReference>
<dbReference type="STRING" id="477184.KYC_27593"/>
<dbReference type="eggNOG" id="COG3501">
    <property type="taxonomic scope" value="Bacteria"/>
</dbReference>
<comment type="caution">
    <text evidence="4">The sequence shown here is derived from an EMBL/GenBank/DDBJ whole genome shotgun (WGS) entry which is preliminary data.</text>
</comment>
<dbReference type="RefSeq" id="WP_008168588.1">
    <property type="nucleotide sequence ID" value="NZ_AGUF01000089.1"/>
</dbReference>
<dbReference type="InterPro" id="IPR054030">
    <property type="entry name" value="Gp5_Vgr_C"/>
</dbReference>